<dbReference type="EMBL" id="CM037628">
    <property type="protein sequence ID" value="KAH7997430.1"/>
    <property type="molecule type" value="Genomic_DNA"/>
</dbReference>
<proteinExistence type="predicted"/>
<evidence type="ECO:0000313" key="1">
    <source>
        <dbReference type="EMBL" id="KAH7997430.1"/>
    </source>
</evidence>
<evidence type="ECO:0000313" key="2">
    <source>
        <dbReference type="Proteomes" id="UP000827872"/>
    </source>
</evidence>
<sequence>MNVDVNGAPTWAPLEVQKPLPSPALSKVLNGQRSGARAEQDWPETAARQRGGQDRTRPPTPPTTAAATKRQPHPCGRMPCPQALCRAALLLSLSLQLQVHLPASAAPASLGEQAYPGKASPKTQELADQTQVRALPEADPDKDHQDDLFQDVDPKALAAVLLQALHLQPESTNKGGPDLGPSANEERVRSETKSSTLQPERERAWKEWEGDTQSLEEEEEAPDQQEAEALKSMLQELQRYSPTAPQEEHLQERRGAAASTPPGSARNDVLRELEEYEQLRVLPKRMAPPSEPWDGARKLRQQQHLEHQLLQRRYEELAESRRQAEEARRAAAEEERLADMASDLLLQYLLKDGEQSEEEGQQGPQNGGGGGGWKGSSALLFEDEEGNVAEDKRSNEAPEEDDEEADIDPNTIDRLIELSSKLHLPANDVIDIINDVEKKKEEVPEPLSKAKTPATFAPQEKPKKNPAYPLYPQGPKPIQKSYHSPAWQPPRRLPKEDEDAWNEVLRGDEYPGPKWFHAKPNNVISNYISPRTFQPSAYHRYVHLPSSMVPREEYGNDDDDGRGHDEDELENYIEKVLMKRPRGF</sequence>
<accession>A0ACB8EX53</accession>
<organism evidence="1 2">
    <name type="scientific">Sphaerodactylus townsendi</name>
    <dbReference type="NCBI Taxonomy" id="933632"/>
    <lineage>
        <taxon>Eukaryota</taxon>
        <taxon>Metazoa</taxon>
        <taxon>Chordata</taxon>
        <taxon>Craniata</taxon>
        <taxon>Vertebrata</taxon>
        <taxon>Euteleostomi</taxon>
        <taxon>Lepidosauria</taxon>
        <taxon>Squamata</taxon>
        <taxon>Bifurcata</taxon>
        <taxon>Gekkota</taxon>
        <taxon>Sphaerodactylidae</taxon>
        <taxon>Sphaerodactylus</taxon>
    </lineage>
</organism>
<comment type="caution">
    <text evidence="1">The sequence shown here is derived from an EMBL/GenBank/DDBJ whole genome shotgun (WGS) entry which is preliminary data.</text>
</comment>
<name>A0ACB8EX53_9SAUR</name>
<dbReference type="Proteomes" id="UP000827872">
    <property type="component" value="Linkage Group LG15"/>
</dbReference>
<gene>
    <name evidence="1" type="ORF">K3G42_015338</name>
</gene>
<keyword evidence="2" id="KW-1185">Reference proteome</keyword>
<reference evidence="1" key="1">
    <citation type="submission" date="2021-08" db="EMBL/GenBank/DDBJ databases">
        <title>The first chromosome-level gecko genome reveals the dynamic sex chromosomes of Neotropical dwarf geckos (Sphaerodactylidae: Sphaerodactylus).</title>
        <authorList>
            <person name="Pinto B.J."/>
            <person name="Keating S.E."/>
            <person name="Gamble T."/>
        </authorList>
    </citation>
    <scope>NUCLEOTIDE SEQUENCE</scope>
    <source>
        <strain evidence="1">TG3544</strain>
    </source>
</reference>
<protein>
    <submittedName>
        <fullName evidence="1">Uncharacterized protein</fullName>
    </submittedName>
</protein>